<dbReference type="AlphaFoldDB" id="A0A4R1LUR0"/>
<gene>
    <name evidence="2" type="ORF">C8N28_1683</name>
</gene>
<dbReference type="OrthoDB" id="615715at2"/>
<evidence type="ECO:0000313" key="2">
    <source>
        <dbReference type="EMBL" id="TCK83096.1"/>
    </source>
</evidence>
<reference evidence="2 3" key="1">
    <citation type="submission" date="2019-03" db="EMBL/GenBank/DDBJ databases">
        <title>Genomic Encyclopedia of Archaeal and Bacterial Type Strains, Phase II (KMG-II): from individual species to whole genera.</title>
        <authorList>
            <person name="Goeker M."/>
        </authorList>
    </citation>
    <scope>NUCLEOTIDE SEQUENCE [LARGE SCALE GENOMIC DNA]</scope>
    <source>
        <strain evidence="2 3">DSM 22554</strain>
    </source>
</reference>
<accession>A0A4R1LUR0</accession>
<sequence>MYRISVLCVLLLISSVSFAQKPSKAKLIIYGQGEAALASAVQASKSGVSALWINPDASFNSALTEGQDIKSINSYQNLDAGLWAEFLKLSLNAKDYSDSVFNHAKVYLSPQISKNTFEQMIDSSKNLTVVYNTEIKRMKKSGKRWKIDLSNGQNYSVYAVVDASLQAKLVPLINDKDKLPAKEADSINPVTTDQLYGSTIYRTSLMVEDRDQQEWIIPTASLLKPYAENFFVVHGSNGLIKEPKESIQDVPSLMLYGQSIGAIASYCAFFETTSDKINIRTLQGELLAYKAQLLPFHDVAFEDVNNSSIQRVGLTGIIQGRMDNEDGKGAKLIFDVDKHVSSMELEPVMRSLYTRSQIWFSDKSIEELKLKDLISLIKFIALKGDELDTQIENGWEKKFNFTGSYDPECLLTRKQAAILIDTYLQPFSIKVNEKGNFQR</sequence>
<organism evidence="2 3">
    <name type="scientific">Albibacterium bauzanense</name>
    <dbReference type="NCBI Taxonomy" id="653929"/>
    <lineage>
        <taxon>Bacteria</taxon>
        <taxon>Pseudomonadati</taxon>
        <taxon>Bacteroidota</taxon>
        <taxon>Sphingobacteriia</taxon>
        <taxon>Sphingobacteriales</taxon>
        <taxon>Sphingobacteriaceae</taxon>
        <taxon>Albibacterium</taxon>
    </lineage>
</organism>
<evidence type="ECO:0000256" key="1">
    <source>
        <dbReference type="SAM" id="SignalP"/>
    </source>
</evidence>
<name>A0A4R1LUR0_9SPHI</name>
<dbReference type="Pfam" id="PF12831">
    <property type="entry name" value="FAD_oxidored"/>
    <property type="match status" value="1"/>
</dbReference>
<dbReference type="Proteomes" id="UP000294616">
    <property type="component" value="Unassembled WGS sequence"/>
</dbReference>
<protein>
    <submittedName>
        <fullName evidence="2">FAD dependent oxidoreductase</fullName>
    </submittedName>
</protein>
<proteinExistence type="predicted"/>
<evidence type="ECO:0000313" key="3">
    <source>
        <dbReference type="Proteomes" id="UP000294616"/>
    </source>
</evidence>
<keyword evidence="1" id="KW-0732">Signal</keyword>
<keyword evidence="3" id="KW-1185">Reference proteome</keyword>
<feature type="signal peptide" evidence="1">
    <location>
        <begin position="1"/>
        <end position="19"/>
    </location>
</feature>
<dbReference type="RefSeq" id="WP_132223675.1">
    <property type="nucleotide sequence ID" value="NZ_SMGO01000002.1"/>
</dbReference>
<comment type="caution">
    <text evidence="2">The sequence shown here is derived from an EMBL/GenBank/DDBJ whole genome shotgun (WGS) entry which is preliminary data.</text>
</comment>
<dbReference type="EMBL" id="SMGO01000002">
    <property type="protein sequence ID" value="TCK83096.1"/>
    <property type="molecule type" value="Genomic_DNA"/>
</dbReference>
<feature type="chain" id="PRO_5020545271" evidence="1">
    <location>
        <begin position="20"/>
        <end position="439"/>
    </location>
</feature>